<feature type="domain" description="Ig-like" evidence="3">
    <location>
        <begin position="30"/>
        <end position="103"/>
    </location>
</feature>
<dbReference type="GO" id="GO:0005886">
    <property type="term" value="C:plasma membrane"/>
    <property type="evidence" value="ECO:0007669"/>
    <property type="project" value="TreeGrafter"/>
</dbReference>
<evidence type="ECO:0000259" key="3">
    <source>
        <dbReference type="PROSITE" id="PS50835"/>
    </source>
</evidence>
<evidence type="ECO:0000256" key="2">
    <source>
        <dbReference type="SAM" id="SignalP"/>
    </source>
</evidence>
<proteinExistence type="predicted"/>
<dbReference type="EMBL" id="JAFNEN010001195">
    <property type="protein sequence ID" value="KAG8174516.1"/>
    <property type="molecule type" value="Genomic_DNA"/>
</dbReference>
<evidence type="ECO:0000313" key="4">
    <source>
        <dbReference type="EMBL" id="KAG8174516.1"/>
    </source>
</evidence>
<feature type="domain" description="Ig-like" evidence="3">
    <location>
        <begin position="300"/>
        <end position="379"/>
    </location>
</feature>
<dbReference type="FunFam" id="2.60.40.10:FF:000333">
    <property type="entry name" value="Down syndrome cell adhesion molecule"/>
    <property type="match status" value="3"/>
</dbReference>
<feature type="domain" description="Ig-like" evidence="3">
    <location>
        <begin position="691"/>
        <end position="780"/>
    </location>
</feature>
<dbReference type="Gene3D" id="2.60.40.10">
    <property type="entry name" value="Immunoglobulins"/>
    <property type="match status" value="12"/>
</dbReference>
<dbReference type="PANTHER" id="PTHR10075">
    <property type="entry name" value="BASIGIN RELATED"/>
    <property type="match status" value="1"/>
</dbReference>
<dbReference type="Proteomes" id="UP000827092">
    <property type="component" value="Unassembled WGS sequence"/>
</dbReference>
<dbReference type="GO" id="GO:0070593">
    <property type="term" value="P:dendrite self-avoidance"/>
    <property type="evidence" value="ECO:0007669"/>
    <property type="project" value="TreeGrafter"/>
</dbReference>
<feature type="domain" description="Ig-like" evidence="3">
    <location>
        <begin position="1080"/>
        <end position="1173"/>
    </location>
</feature>
<dbReference type="Pfam" id="PF13927">
    <property type="entry name" value="Ig_3"/>
    <property type="match status" value="5"/>
</dbReference>
<dbReference type="GO" id="GO:0098632">
    <property type="term" value="F:cell-cell adhesion mediator activity"/>
    <property type="evidence" value="ECO:0007669"/>
    <property type="project" value="TreeGrafter"/>
</dbReference>
<dbReference type="InterPro" id="IPR036179">
    <property type="entry name" value="Ig-like_dom_sf"/>
</dbReference>
<name>A0AAV6TSH3_9ARAC</name>
<dbReference type="GO" id="GO:0007411">
    <property type="term" value="P:axon guidance"/>
    <property type="evidence" value="ECO:0007669"/>
    <property type="project" value="TreeGrafter"/>
</dbReference>
<feature type="domain" description="Ig-like" evidence="3">
    <location>
        <begin position="389"/>
        <end position="480"/>
    </location>
</feature>
<comment type="caution">
    <text evidence="4">The sequence shown here is derived from an EMBL/GenBank/DDBJ whole genome shotgun (WGS) entry which is preliminary data.</text>
</comment>
<dbReference type="GO" id="GO:0007156">
    <property type="term" value="P:homophilic cell adhesion via plasma membrane adhesion molecules"/>
    <property type="evidence" value="ECO:0007669"/>
    <property type="project" value="TreeGrafter"/>
</dbReference>
<feature type="domain" description="Ig-like" evidence="3">
    <location>
        <begin position="853"/>
        <end position="943"/>
    </location>
</feature>
<feature type="domain" description="Ig-like" evidence="3">
    <location>
        <begin position="594"/>
        <end position="686"/>
    </location>
</feature>
<keyword evidence="1" id="KW-0393">Immunoglobulin domain</keyword>
<feature type="non-terminal residue" evidence="4">
    <location>
        <position position="1177"/>
    </location>
</feature>
<reference evidence="4 5" key="1">
    <citation type="journal article" date="2022" name="Nat. Ecol. Evol.">
        <title>A masculinizing supergene underlies an exaggerated male reproductive morph in a spider.</title>
        <authorList>
            <person name="Hendrickx F."/>
            <person name="De Corte Z."/>
            <person name="Sonet G."/>
            <person name="Van Belleghem S.M."/>
            <person name="Kostlbacher S."/>
            <person name="Vangestel C."/>
        </authorList>
    </citation>
    <scope>NUCLEOTIDE SEQUENCE [LARGE SCALE GENOMIC DNA]</scope>
    <source>
        <strain evidence="4">W744_W776</strain>
    </source>
</reference>
<keyword evidence="2" id="KW-0732">Signal</keyword>
<dbReference type="InterPro" id="IPR007110">
    <property type="entry name" value="Ig-like_dom"/>
</dbReference>
<feature type="domain" description="Ig-like" evidence="3">
    <location>
        <begin position="989"/>
        <end position="1074"/>
    </location>
</feature>
<protein>
    <recommendedName>
        <fullName evidence="3">Ig-like domain-containing protein</fullName>
    </recommendedName>
</protein>
<dbReference type="InterPro" id="IPR003598">
    <property type="entry name" value="Ig_sub2"/>
</dbReference>
<dbReference type="CDD" id="cd00096">
    <property type="entry name" value="Ig"/>
    <property type="match status" value="2"/>
</dbReference>
<dbReference type="FunFam" id="2.60.40.10:FF:000719">
    <property type="entry name" value="nephrin isoform X1"/>
    <property type="match status" value="1"/>
</dbReference>
<feature type="domain" description="Ig-like" evidence="3">
    <location>
        <begin position="502"/>
        <end position="590"/>
    </location>
</feature>
<dbReference type="InterPro" id="IPR013783">
    <property type="entry name" value="Ig-like_fold"/>
</dbReference>
<feature type="chain" id="PRO_5043899509" description="Ig-like domain-containing protein" evidence="2">
    <location>
        <begin position="28"/>
        <end position="1177"/>
    </location>
</feature>
<dbReference type="AlphaFoldDB" id="A0AAV6TSH3"/>
<accession>A0AAV6TSH3</accession>
<keyword evidence="5" id="KW-1185">Reference proteome</keyword>
<dbReference type="InterPro" id="IPR003599">
    <property type="entry name" value="Ig_sub"/>
</dbReference>
<organism evidence="4 5">
    <name type="scientific">Oedothorax gibbosus</name>
    <dbReference type="NCBI Taxonomy" id="931172"/>
    <lineage>
        <taxon>Eukaryota</taxon>
        <taxon>Metazoa</taxon>
        <taxon>Ecdysozoa</taxon>
        <taxon>Arthropoda</taxon>
        <taxon>Chelicerata</taxon>
        <taxon>Arachnida</taxon>
        <taxon>Araneae</taxon>
        <taxon>Araneomorphae</taxon>
        <taxon>Entelegynae</taxon>
        <taxon>Araneoidea</taxon>
        <taxon>Linyphiidae</taxon>
        <taxon>Erigoninae</taxon>
        <taxon>Oedothorax</taxon>
    </lineage>
</organism>
<gene>
    <name evidence="4" type="ORF">JTE90_003070</name>
</gene>
<dbReference type="GO" id="GO:0030424">
    <property type="term" value="C:axon"/>
    <property type="evidence" value="ECO:0007669"/>
    <property type="project" value="TreeGrafter"/>
</dbReference>
<dbReference type="SMART" id="SM00409">
    <property type="entry name" value="IG"/>
    <property type="match status" value="11"/>
</dbReference>
<sequence length="1177" mass="130068">MSVRGDHKKTLLTQLVLFTLFVWETLAKVDDSSIGNYTCSVSSPDGNDSFTAYLAVKDENEMESSFSKITGVLTLKPVKKVNEGTYSCEANNGIGNSIKKLISLVINDLPKIQPFHFPTQIKSGDTTSITCSVSRGSPPFHFTWLKDYKPLKTGSSISVLSNNKLSNLVVESVNENSAGNYTCFVGNDFGKDNFTAQLYVKAPPSWIMEPHDIEVVEGQNAVFSCSASGLPSPQIHWRKLGPDVALSGLNNIKLNGSLIFSPALKIHDGSYECEVDNGIGESISKVAQLIVHGSEIKIQPFAFPQNVREGVSTKVMCAVDAGDKSFAFKWFKNGYPMEITDRLEISKMDDYSVLKIIRVQSQDSGNYTCRAKSSHHELNYTAVLLVEAPVQWVLEPVDKEVILGENVEFSCSAKGFPTPVIQWLKLSDTEVPDSHLPNRYQLKTEGKLFVPNVQSEDAAVYMCSVTNGVGNELQKKDTFNAMLFALFLFTVIIQEAYSNDAPEIHPFHVSPKLKIGDSANFVCSVMRGQTPLTFKWYKNGNLLEKYSKDTTKNEKFSNLVIDPITAKSAGNYTCVVSNAFGMSSYSAVLTVKAPPFWIKEPEDIETVEGSSVKMTCLAGGMPLPRTIWKKLDVPHNSEYTRNLNAPNSIENGSLILNPVLKDHEGTYICEVNNEVGELLSKKATLVVHDAPKISPFHFPTLIEMHKKASVACLLNQGTAPHTFKWFKGKSEVSETENLKVNTLRDASILTIDPVRASDSANYTCYVTNKFGKDTYSAALVVKDQETIIISTSKSGNLTFPHVKIEDSGKYICEADNGIVQKRMMHTAYILTGIFYVFFVRGITSSKTSRGQPPSIQPFSVSDLLAEGEPTKIGCVVRKGRQSIEFQVVQGQQKEINNSEEYEISNMKEVSFLTIKKLSGYSNGNFTCKVRNTFGEDSYSVSLTVKGKYSKNYPLHVSMSLTEGTAVKVLCNIVKGKKPVEFNWMKDASPVWQHTPHDTTGVYGSRLHLYCAAAGSPHPTITWYKGGDVILPDAPSAVAPGNGSLLIRILNEEDEGMYRCTAHNGVGDTLEKEIKIVVNVPARFEEKFTVLTVKKGDSASLKCEAVGDQPLSIIWKKDGKEQRKINGGRYEIFETLTPKGLKSELVLREADRIDGQLYTCSTENPYGKDERSIKLLVM</sequence>
<dbReference type="PANTHER" id="PTHR10075:SF101">
    <property type="entry name" value="ZWEI IG DOMAIN PROTEIN ZIG-3"/>
    <property type="match status" value="1"/>
</dbReference>
<evidence type="ECO:0000313" key="5">
    <source>
        <dbReference type="Proteomes" id="UP000827092"/>
    </source>
</evidence>
<dbReference type="SUPFAM" id="SSF48726">
    <property type="entry name" value="Immunoglobulin"/>
    <property type="match status" value="11"/>
</dbReference>
<dbReference type="Pfam" id="PF07679">
    <property type="entry name" value="I-set"/>
    <property type="match status" value="5"/>
</dbReference>
<dbReference type="PROSITE" id="PS50835">
    <property type="entry name" value="IG_LIKE"/>
    <property type="match status" value="11"/>
</dbReference>
<dbReference type="InterPro" id="IPR013098">
    <property type="entry name" value="Ig_I-set"/>
</dbReference>
<feature type="domain" description="Ig-like" evidence="3">
    <location>
        <begin position="204"/>
        <end position="284"/>
    </location>
</feature>
<feature type="signal peptide" evidence="2">
    <location>
        <begin position="1"/>
        <end position="27"/>
    </location>
</feature>
<dbReference type="SMART" id="SM00408">
    <property type="entry name" value="IGc2"/>
    <property type="match status" value="11"/>
</dbReference>
<evidence type="ECO:0000256" key="1">
    <source>
        <dbReference type="ARBA" id="ARBA00023319"/>
    </source>
</evidence>
<feature type="domain" description="Ig-like" evidence="3">
    <location>
        <begin position="110"/>
        <end position="201"/>
    </location>
</feature>